<sequence length="72" mass="8144">MNCGHQRSVCALIWNAASAFPCPKEVNVHDGVCHVSLKCSSQGHFRSTSFFLDSMRKRHAQMFGEILTEIQY</sequence>
<dbReference type="AlphaFoldDB" id="A0A2P2QST7"/>
<name>A0A2P2QST7_RHIMU</name>
<protein>
    <submittedName>
        <fullName evidence="1">Uncharacterized protein</fullName>
    </submittedName>
</protein>
<accession>A0A2P2QST7</accession>
<evidence type="ECO:0000313" key="1">
    <source>
        <dbReference type="EMBL" id="MBX69971.1"/>
    </source>
</evidence>
<organism evidence="1">
    <name type="scientific">Rhizophora mucronata</name>
    <name type="common">Asiatic mangrove</name>
    <dbReference type="NCBI Taxonomy" id="61149"/>
    <lineage>
        <taxon>Eukaryota</taxon>
        <taxon>Viridiplantae</taxon>
        <taxon>Streptophyta</taxon>
        <taxon>Embryophyta</taxon>
        <taxon>Tracheophyta</taxon>
        <taxon>Spermatophyta</taxon>
        <taxon>Magnoliopsida</taxon>
        <taxon>eudicotyledons</taxon>
        <taxon>Gunneridae</taxon>
        <taxon>Pentapetalae</taxon>
        <taxon>rosids</taxon>
        <taxon>fabids</taxon>
        <taxon>Malpighiales</taxon>
        <taxon>Rhizophoraceae</taxon>
        <taxon>Rhizophora</taxon>
    </lineage>
</organism>
<dbReference type="EMBL" id="GGEC01089487">
    <property type="protein sequence ID" value="MBX69971.1"/>
    <property type="molecule type" value="Transcribed_RNA"/>
</dbReference>
<proteinExistence type="predicted"/>
<reference evidence="1" key="1">
    <citation type="submission" date="2018-02" db="EMBL/GenBank/DDBJ databases">
        <title>Rhizophora mucronata_Transcriptome.</title>
        <authorList>
            <person name="Meera S.P."/>
            <person name="Sreeshan A."/>
            <person name="Augustine A."/>
        </authorList>
    </citation>
    <scope>NUCLEOTIDE SEQUENCE</scope>
    <source>
        <tissue evidence="1">Leaf</tissue>
    </source>
</reference>